<gene>
    <name evidence="2" type="ORF">Acr_17g0005400</name>
</gene>
<name>A0A7J0G2H9_9ERIC</name>
<dbReference type="OrthoDB" id="1112773at2759"/>
<feature type="compositionally biased region" description="Polar residues" evidence="1">
    <location>
        <begin position="538"/>
        <end position="552"/>
    </location>
</feature>
<organism evidence="2 3">
    <name type="scientific">Actinidia rufa</name>
    <dbReference type="NCBI Taxonomy" id="165716"/>
    <lineage>
        <taxon>Eukaryota</taxon>
        <taxon>Viridiplantae</taxon>
        <taxon>Streptophyta</taxon>
        <taxon>Embryophyta</taxon>
        <taxon>Tracheophyta</taxon>
        <taxon>Spermatophyta</taxon>
        <taxon>Magnoliopsida</taxon>
        <taxon>eudicotyledons</taxon>
        <taxon>Gunneridae</taxon>
        <taxon>Pentapetalae</taxon>
        <taxon>asterids</taxon>
        <taxon>Ericales</taxon>
        <taxon>Actinidiaceae</taxon>
        <taxon>Actinidia</taxon>
    </lineage>
</organism>
<feature type="compositionally biased region" description="Polar residues" evidence="1">
    <location>
        <begin position="507"/>
        <end position="526"/>
    </location>
</feature>
<feature type="region of interest" description="Disordered" evidence="1">
    <location>
        <begin position="248"/>
        <end position="288"/>
    </location>
</feature>
<dbReference type="EMBL" id="BJWL01000017">
    <property type="protein sequence ID" value="GFZ04968.1"/>
    <property type="molecule type" value="Genomic_DNA"/>
</dbReference>
<feature type="region of interest" description="Disordered" evidence="1">
    <location>
        <begin position="497"/>
        <end position="526"/>
    </location>
</feature>
<sequence length="563" mass="61334">MKATEVRERSSRGAISIWRFICVGPLPELFSSSVHFQGNSSLSEVIRKATGNPDVFQSILNQLLKIQNLWTKVQAETQATKFSGFDSSKESGIFLKLRSSDSWPEACMYEGSLYAELSLYLFEASIWNSGSGILYNTYTLLGHIFVEDSKPVLYLINASWKMGKEKHRSKTGVAPKPANTVVTETGVQRRNGQGGHGTSPFIAMALPPNSSENGGLIAKYVTEEYSESLEDIPEVESNDMAPSLVEVSEGAELEEESVSASRTLGDEDSASTQGVCQNANKIQGTDPKETVGLVEAKGRSGPTQGAGKQSYASLFENNRRPSLGSHLDQIETGDGPIPIEAEEVQDTWNPWKHCLVGYFGGRFPDGEIIEQPIFYENLPRFCKHCKLMGHSDAGCVANKNKPKNKQVEANKTAEVSNVVQLEQGTSVTDHQIKRGKAEWVQVQNKTTNNQSGGRNAKPTINLEPGNKFVALTAILDNVDVQPQAQEVGSVQIQSIPEKQKTKIGEGQETNQIKQGNPLTGQSEGRNNVLNGVQIQISRSSLDQTQHNFNRSRGQVGGAGTSSS</sequence>
<dbReference type="Proteomes" id="UP000585474">
    <property type="component" value="Unassembled WGS sequence"/>
</dbReference>
<protein>
    <submittedName>
        <fullName evidence="2">Uncharacterized protein</fullName>
    </submittedName>
</protein>
<evidence type="ECO:0000313" key="2">
    <source>
        <dbReference type="EMBL" id="GFZ04968.1"/>
    </source>
</evidence>
<proteinExistence type="predicted"/>
<reference evidence="2 3" key="1">
    <citation type="submission" date="2019-07" db="EMBL/GenBank/DDBJ databases">
        <title>De Novo Assembly of kiwifruit Actinidia rufa.</title>
        <authorList>
            <person name="Sugita-Konishi S."/>
            <person name="Sato K."/>
            <person name="Mori E."/>
            <person name="Abe Y."/>
            <person name="Kisaki G."/>
            <person name="Hamano K."/>
            <person name="Suezawa K."/>
            <person name="Otani M."/>
            <person name="Fukuda T."/>
            <person name="Manabe T."/>
            <person name="Gomi K."/>
            <person name="Tabuchi M."/>
            <person name="Akimitsu K."/>
            <person name="Kataoka I."/>
        </authorList>
    </citation>
    <scope>NUCLEOTIDE SEQUENCE [LARGE SCALE GENOMIC DNA]</scope>
    <source>
        <strain evidence="3">cv. Fuchu</strain>
    </source>
</reference>
<dbReference type="AlphaFoldDB" id="A0A7J0G2H9"/>
<comment type="caution">
    <text evidence="2">The sequence shown here is derived from an EMBL/GenBank/DDBJ whole genome shotgun (WGS) entry which is preliminary data.</text>
</comment>
<feature type="compositionally biased region" description="Gly residues" evidence="1">
    <location>
        <begin position="554"/>
        <end position="563"/>
    </location>
</feature>
<keyword evidence="3" id="KW-1185">Reference proteome</keyword>
<feature type="region of interest" description="Disordered" evidence="1">
    <location>
        <begin position="538"/>
        <end position="563"/>
    </location>
</feature>
<feature type="compositionally biased region" description="Polar residues" evidence="1">
    <location>
        <begin position="270"/>
        <end position="283"/>
    </location>
</feature>
<accession>A0A7J0G2H9</accession>
<evidence type="ECO:0000313" key="3">
    <source>
        <dbReference type="Proteomes" id="UP000585474"/>
    </source>
</evidence>
<evidence type="ECO:0000256" key="1">
    <source>
        <dbReference type="SAM" id="MobiDB-lite"/>
    </source>
</evidence>